<dbReference type="PANTHER" id="PTHR43048:SF5">
    <property type="entry name" value="BLR5325 PROTEIN"/>
    <property type="match status" value="1"/>
</dbReference>
<evidence type="ECO:0000256" key="1">
    <source>
        <dbReference type="ARBA" id="ARBA00022723"/>
    </source>
</evidence>
<dbReference type="PANTHER" id="PTHR43048">
    <property type="entry name" value="METHYLMALONYL-COA EPIMERASE"/>
    <property type="match status" value="1"/>
</dbReference>
<comment type="caution">
    <text evidence="3">The sequence shown here is derived from an EMBL/GenBank/DDBJ whole genome shotgun (WGS) entry which is preliminary data.</text>
</comment>
<dbReference type="AlphaFoldDB" id="A0A937W4Z5"/>
<dbReference type="GO" id="GO:0046872">
    <property type="term" value="F:metal ion binding"/>
    <property type="evidence" value="ECO:0007669"/>
    <property type="project" value="UniProtKB-KW"/>
</dbReference>
<dbReference type="Proteomes" id="UP000712673">
    <property type="component" value="Unassembled WGS sequence"/>
</dbReference>
<dbReference type="InterPro" id="IPR029068">
    <property type="entry name" value="Glyas_Bleomycin-R_OHBP_Dase"/>
</dbReference>
<dbReference type="Gene3D" id="3.10.180.10">
    <property type="entry name" value="2,3-Dihydroxybiphenyl 1,2-Dioxygenase, domain 1"/>
    <property type="match status" value="1"/>
</dbReference>
<dbReference type="InterPro" id="IPR051785">
    <property type="entry name" value="MMCE/EMCE_epimerase"/>
</dbReference>
<accession>A0A937W4Z5</accession>
<protein>
    <submittedName>
        <fullName evidence="3">VOC family protein</fullName>
    </submittedName>
</protein>
<sequence>MRVTYARSAALAAASHEQRRSIMAMKLNHVHLKSPDPKKTAQFYVDTLGATIVAEIGTRGYRLNLHGLTINLTTFVEDQKRQQLYGMEHFALDTDNMDDTLAKLTGNGARVLEQMVSNGRRICFLEGLDGVQLEIIEMKS</sequence>
<dbReference type="GO" id="GO:0004493">
    <property type="term" value="F:methylmalonyl-CoA epimerase activity"/>
    <property type="evidence" value="ECO:0007669"/>
    <property type="project" value="TreeGrafter"/>
</dbReference>
<dbReference type="SUPFAM" id="SSF54593">
    <property type="entry name" value="Glyoxalase/Bleomycin resistance protein/Dihydroxybiphenyl dioxygenase"/>
    <property type="match status" value="1"/>
</dbReference>
<name>A0A937W4Z5_UNCTE</name>
<dbReference type="InterPro" id="IPR004360">
    <property type="entry name" value="Glyas_Fos-R_dOase_dom"/>
</dbReference>
<dbReference type="InterPro" id="IPR037523">
    <property type="entry name" value="VOC_core"/>
</dbReference>
<feature type="domain" description="VOC" evidence="2">
    <location>
        <begin position="26"/>
        <end position="138"/>
    </location>
</feature>
<keyword evidence="1" id="KW-0479">Metal-binding</keyword>
<dbReference type="GO" id="GO:0046491">
    <property type="term" value="P:L-methylmalonyl-CoA metabolic process"/>
    <property type="evidence" value="ECO:0007669"/>
    <property type="project" value="TreeGrafter"/>
</dbReference>
<dbReference type="PROSITE" id="PS51819">
    <property type="entry name" value="VOC"/>
    <property type="match status" value="1"/>
</dbReference>
<dbReference type="Pfam" id="PF00903">
    <property type="entry name" value="Glyoxalase"/>
    <property type="match status" value="1"/>
</dbReference>
<dbReference type="EMBL" id="VGLS01000529">
    <property type="protein sequence ID" value="MBM3225277.1"/>
    <property type="molecule type" value="Genomic_DNA"/>
</dbReference>
<evidence type="ECO:0000259" key="2">
    <source>
        <dbReference type="PROSITE" id="PS51819"/>
    </source>
</evidence>
<reference evidence="3" key="1">
    <citation type="submission" date="2019-03" db="EMBL/GenBank/DDBJ databases">
        <title>Lake Tanganyika Metagenome-Assembled Genomes (MAGs).</title>
        <authorList>
            <person name="Tran P."/>
        </authorList>
    </citation>
    <scope>NUCLEOTIDE SEQUENCE</scope>
    <source>
        <strain evidence="3">K_DeepCast_65m_m2_066</strain>
    </source>
</reference>
<evidence type="ECO:0000313" key="4">
    <source>
        <dbReference type="Proteomes" id="UP000712673"/>
    </source>
</evidence>
<organism evidence="3 4">
    <name type="scientific">Tectimicrobiota bacterium</name>
    <dbReference type="NCBI Taxonomy" id="2528274"/>
    <lineage>
        <taxon>Bacteria</taxon>
        <taxon>Pseudomonadati</taxon>
        <taxon>Nitrospinota/Tectimicrobiota group</taxon>
        <taxon>Candidatus Tectimicrobiota</taxon>
    </lineage>
</organism>
<proteinExistence type="predicted"/>
<evidence type="ECO:0000313" key="3">
    <source>
        <dbReference type="EMBL" id="MBM3225277.1"/>
    </source>
</evidence>
<dbReference type="CDD" id="cd06587">
    <property type="entry name" value="VOC"/>
    <property type="match status" value="1"/>
</dbReference>
<gene>
    <name evidence="3" type="ORF">FJZ47_15950</name>
</gene>